<feature type="transmembrane region" description="Helical" evidence="1">
    <location>
        <begin position="116"/>
        <end position="138"/>
    </location>
</feature>
<dbReference type="HOGENOM" id="CLU_1773264_0_0_2"/>
<sequence length="146" mass="16092">MVFVVAIIGGIIWGPKIDPEHGWKLTGMIIGTYTGGSMNLAAVGKALEVPSALFVATNAADIVLFSLLLPLQIIIVPYLEKWKFRSLPKEILLGAQEKPELLEKIQKEGYWYKKPWSLYDFAYIMGIGGAVMAVAYAISRAEIFGM</sequence>
<dbReference type="Proteomes" id="UP000000810">
    <property type="component" value="Chromosome"/>
</dbReference>
<dbReference type="STRING" id="272844.PAB0088"/>
<keyword evidence="1" id="KW-1133">Transmembrane helix</keyword>
<reference evidence="2 3" key="1">
    <citation type="journal article" date="2003" name="Mol. Microbiol.">
        <title>An integrated analysis of the genome of the hyperthermophilic archaeon Pyrococcus abyssi.</title>
        <authorList>
            <person name="Cohen G."/>
            <person name="Barbe V."/>
            <person name="Flament D."/>
            <person name="Galperin M."/>
            <person name="Heilig R."/>
            <person name="Ripp R."/>
            <person name="Lecompte O."/>
            <person name="Prieur D."/>
            <person name="Poch O."/>
            <person name="Quellerou J."/>
            <person name="Thierry J.C."/>
            <person name="Van der Oost J."/>
            <person name="Weissenbach J."/>
            <person name="Zivanovic Y."/>
            <person name="Forterre P."/>
        </authorList>
    </citation>
    <scope>NUCLEOTIDE SEQUENCE [LARGE SCALE GENOMIC DNA]</scope>
    <source>
        <strain evidence="3">GE5 / Orsay</strain>
    </source>
</reference>
<accession>Q9V2D5</accession>
<organism evidence="2 3">
    <name type="scientific">Pyrococcus abyssi (strain GE5 / Orsay)</name>
    <dbReference type="NCBI Taxonomy" id="272844"/>
    <lineage>
        <taxon>Archaea</taxon>
        <taxon>Methanobacteriati</taxon>
        <taxon>Methanobacteriota</taxon>
        <taxon>Thermococci</taxon>
        <taxon>Thermococcales</taxon>
        <taxon>Thermococcaceae</taxon>
        <taxon>Pyrococcus</taxon>
    </lineage>
</organism>
<dbReference type="AlphaFoldDB" id="Q9V2D5"/>
<evidence type="ECO:0000313" key="2">
    <source>
        <dbReference type="EMBL" id="CAB49063.1"/>
    </source>
</evidence>
<dbReference type="KEGG" id="pab:PAB0088"/>
<dbReference type="Pfam" id="PF05684">
    <property type="entry name" value="DUF819"/>
    <property type="match status" value="1"/>
</dbReference>
<dbReference type="eggNOG" id="arCOG14703">
    <property type="taxonomic scope" value="Archaea"/>
</dbReference>
<feature type="transmembrane region" description="Helical" evidence="1">
    <location>
        <begin position="59"/>
        <end position="79"/>
    </location>
</feature>
<proteinExistence type="predicted"/>
<name>Q9V2D5_PYRAB</name>
<keyword evidence="1" id="KW-0472">Membrane</keyword>
<protein>
    <submittedName>
        <fullName evidence="2">Uncharacterized protein</fullName>
    </submittedName>
</protein>
<gene>
    <name evidence="2" type="ORF">PAB0088</name>
</gene>
<evidence type="ECO:0000313" key="3">
    <source>
        <dbReference type="Proteomes" id="UP000000810"/>
    </source>
</evidence>
<dbReference type="InterPro" id="IPR008537">
    <property type="entry name" value="DUF819"/>
</dbReference>
<dbReference type="PATRIC" id="fig|272844.11.peg.152"/>
<dbReference type="PIR" id="H75201">
    <property type="entry name" value="H75201"/>
</dbReference>
<keyword evidence="1" id="KW-0812">Transmembrane</keyword>
<keyword evidence="3" id="KW-1185">Reference proteome</keyword>
<dbReference type="EMBL" id="AJ248283">
    <property type="protein sequence ID" value="CAB49063.1"/>
    <property type="molecule type" value="Genomic_DNA"/>
</dbReference>
<evidence type="ECO:0000256" key="1">
    <source>
        <dbReference type="SAM" id="Phobius"/>
    </source>
</evidence>
<dbReference type="PhylomeDB" id="Q9V2D5"/>